<organism evidence="6 7">
    <name type="scientific">Micromonospora lutea</name>
    <dbReference type="NCBI Taxonomy" id="419825"/>
    <lineage>
        <taxon>Bacteria</taxon>
        <taxon>Bacillati</taxon>
        <taxon>Actinomycetota</taxon>
        <taxon>Actinomycetes</taxon>
        <taxon>Micromonosporales</taxon>
        <taxon>Micromonosporaceae</taxon>
        <taxon>Micromonospora</taxon>
    </lineage>
</organism>
<comment type="caution">
    <text evidence="6">The sequence shown here is derived from an EMBL/GenBank/DDBJ whole genome shotgun (WGS) entry which is preliminary data.</text>
</comment>
<dbReference type="InterPro" id="IPR001736">
    <property type="entry name" value="PLipase_D/transphosphatidylase"/>
</dbReference>
<evidence type="ECO:0000259" key="5">
    <source>
        <dbReference type="PROSITE" id="PS50035"/>
    </source>
</evidence>
<evidence type="ECO:0000256" key="4">
    <source>
        <dbReference type="ARBA" id="ARBA00023098"/>
    </source>
</evidence>
<evidence type="ECO:0000256" key="3">
    <source>
        <dbReference type="ARBA" id="ARBA00022801"/>
    </source>
</evidence>
<dbReference type="RefSeq" id="WP_204004169.1">
    <property type="nucleotide sequence ID" value="NZ_BOPB01000034.1"/>
</dbReference>
<dbReference type="Pfam" id="PF13091">
    <property type="entry name" value="PLDc_2"/>
    <property type="match status" value="1"/>
</dbReference>
<evidence type="ECO:0000256" key="1">
    <source>
        <dbReference type="ARBA" id="ARBA00000798"/>
    </source>
</evidence>
<evidence type="ECO:0000313" key="7">
    <source>
        <dbReference type="Proteomes" id="UP000643165"/>
    </source>
</evidence>
<dbReference type="PANTHER" id="PTHR18896:SF76">
    <property type="entry name" value="PHOSPHOLIPASE"/>
    <property type="match status" value="1"/>
</dbReference>
<dbReference type="InterPro" id="IPR025202">
    <property type="entry name" value="PLD-like_dom"/>
</dbReference>
<dbReference type="SMART" id="SM00155">
    <property type="entry name" value="PLDc"/>
    <property type="match status" value="2"/>
</dbReference>
<feature type="domain" description="PLD phosphodiesterase" evidence="5">
    <location>
        <begin position="408"/>
        <end position="435"/>
    </location>
</feature>
<sequence>MVDVAGGRSDGSVDRPGLDQLIGRYLAPAVPVHREDSTVEMVVDGRQWMLRMRELLGSAGPGDAVYICGLQLDHNMDLTGRKPGEPGYEPLGELLAGLAERGVDVRVVLAGAVVASSLRNLKIGPFRDNVRTAHRLRHWRSAKAPAGQQPLRGRVLLDWSGSGIGTNHQKFTLVRRDNEITAAVGGFDYAANRIDEFPHRRLTVRGGRWGWHDAGAIVRGPATADVWHVFRMRWINGTSLPRRRFIWTPRRFPVLNPSLITSEIPPAAPQPQAPASGVAVQLLRSVGPWYVDSLVPWGRRHYTSVPPEGVQEVYLALVQAIGAARRYVYIEDQYFQEYPGGDDRYGLYPHLRAAAMRGVKVILVGSGTRDPAERAPLINRTLNQDLQDRLIEPLPPHLRRTVGLWRVNHLTVHAKLVIVDDVFASVGSANFFSRSMAGVDTELTVATVTTGTAVRDLRVRLWAEHLRTPLTDPALRTALEDLDLALGAFRLEWLPPDAPAGTWRCPGMPAGFAPQESVLTLVGPP</sequence>
<keyword evidence="4" id="KW-0443">Lipid metabolism</keyword>
<keyword evidence="7" id="KW-1185">Reference proteome</keyword>
<reference evidence="6 7" key="1">
    <citation type="submission" date="2021-01" db="EMBL/GenBank/DDBJ databases">
        <title>Whole genome shotgun sequence of Verrucosispora lutea NBRC 106530.</title>
        <authorList>
            <person name="Komaki H."/>
            <person name="Tamura T."/>
        </authorList>
    </citation>
    <scope>NUCLEOTIDE SEQUENCE [LARGE SCALE GENOMIC DNA]</scope>
    <source>
        <strain evidence="6 7">NBRC 106530</strain>
    </source>
</reference>
<keyword evidence="2" id="KW-0677">Repeat</keyword>
<dbReference type="PROSITE" id="PS50035">
    <property type="entry name" value="PLD"/>
    <property type="match status" value="1"/>
</dbReference>
<comment type="catalytic activity">
    <reaction evidence="1">
        <text>a 1,2-diacyl-sn-glycero-3-phosphocholine + H2O = a 1,2-diacyl-sn-glycero-3-phosphate + choline + H(+)</text>
        <dbReference type="Rhea" id="RHEA:14445"/>
        <dbReference type="ChEBI" id="CHEBI:15354"/>
        <dbReference type="ChEBI" id="CHEBI:15377"/>
        <dbReference type="ChEBI" id="CHEBI:15378"/>
        <dbReference type="ChEBI" id="CHEBI:57643"/>
        <dbReference type="ChEBI" id="CHEBI:58608"/>
        <dbReference type="EC" id="3.1.4.4"/>
    </reaction>
</comment>
<dbReference type="EMBL" id="BOPB01000034">
    <property type="protein sequence ID" value="GIJ24471.1"/>
    <property type="molecule type" value="Genomic_DNA"/>
</dbReference>
<dbReference type="Gene3D" id="3.30.870.10">
    <property type="entry name" value="Endonuclease Chain A"/>
    <property type="match status" value="2"/>
</dbReference>
<evidence type="ECO:0000313" key="6">
    <source>
        <dbReference type="EMBL" id="GIJ24471.1"/>
    </source>
</evidence>
<dbReference type="Proteomes" id="UP000643165">
    <property type="component" value="Unassembled WGS sequence"/>
</dbReference>
<gene>
    <name evidence="6" type="ORF">Vlu01_50950</name>
</gene>
<protein>
    <recommendedName>
        <fullName evidence="5">PLD phosphodiesterase domain-containing protein</fullName>
    </recommendedName>
</protein>
<dbReference type="SUPFAM" id="SSF56024">
    <property type="entry name" value="Phospholipase D/nuclease"/>
    <property type="match status" value="2"/>
</dbReference>
<accession>A0ABQ4J359</accession>
<evidence type="ECO:0000256" key="2">
    <source>
        <dbReference type="ARBA" id="ARBA00022737"/>
    </source>
</evidence>
<name>A0ABQ4J359_9ACTN</name>
<proteinExistence type="predicted"/>
<dbReference type="InterPro" id="IPR015679">
    <property type="entry name" value="PLipase_D_fam"/>
</dbReference>
<keyword evidence="3" id="KW-0378">Hydrolase</keyword>
<dbReference type="PANTHER" id="PTHR18896">
    <property type="entry name" value="PHOSPHOLIPASE D"/>
    <property type="match status" value="1"/>
</dbReference>